<keyword evidence="3" id="KW-1185">Reference proteome</keyword>
<evidence type="ECO:0000313" key="2">
    <source>
        <dbReference type="EMBL" id="WVZ67389.1"/>
    </source>
</evidence>
<accession>A0AAQ3T8V6</accession>
<feature type="compositionally biased region" description="Low complexity" evidence="1">
    <location>
        <begin position="16"/>
        <end position="26"/>
    </location>
</feature>
<protein>
    <submittedName>
        <fullName evidence="2">Uncharacterized protein</fullName>
    </submittedName>
</protein>
<feature type="region of interest" description="Disordered" evidence="1">
    <location>
        <begin position="16"/>
        <end position="67"/>
    </location>
</feature>
<proteinExistence type="predicted"/>
<gene>
    <name evidence="2" type="ORF">U9M48_016475</name>
</gene>
<reference evidence="2 3" key="1">
    <citation type="submission" date="2024-02" db="EMBL/GenBank/DDBJ databases">
        <title>High-quality chromosome-scale genome assembly of Pensacola bahiagrass (Paspalum notatum Flugge var. saurae).</title>
        <authorList>
            <person name="Vega J.M."/>
            <person name="Podio M."/>
            <person name="Orjuela J."/>
            <person name="Siena L.A."/>
            <person name="Pessino S.C."/>
            <person name="Combes M.C."/>
            <person name="Mariac C."/>
            <person name="Albertini E."/>
            <person name="Pupilli F."/>
            <person name="Ortiz J.P.A."/>
            <person name="Leblanc O."/>
        </authorList>
    </citation>
    <scope>NUCLEOTIDE SEQUENCE [LARGE SCALE GENOMIC DNA]</scope>
    <source>
        <strain evidence="2">R1</strain>
        <tissue evidence="2">Leaf</tissue>
    </source>
</reference>
<evidence type="ECO:0000256" key="1">
    <source>
        <dbReference type="SAM" id="MobiDB-lite"/>
    </source>
</evidence>
<name>A0AAQ3T8V6_PASNO</name>
<dbReference type="Proteomes" id="UP001341281">
    <property type="component" value="Chromosome 04"/>
</dbReference>
<dbReference type="EMBL" id="CP144748">
    <property type="protein sequence ID" value="WVZ67389.1"/>
    <property type="molecule type" value="Genomic_DNA"/>
</dbReference>
<evidence type="ECO:0000313" key="3">
    <source>
        <dbReference type="Proteomes" id="UP001341281"/>
    </source>
</evidence>
<feature type="region of interest" description="Disordered" evidence="1">
    <location>
        <begin position="80"/>
        <end position="118"/>
    </location>
</feature>
<organism evidence="2 3">
    <name type="scientific">Paspalum notatum var. saurae</name>
    <dbReference type="NCBI Taxonomy" id="547442"/>
    <lineage>
        <taxon>Eukaryota</taxon>
        <taxon>Viridiplantae</taxon>
        <taxon>Streptophyta</taxon>
        <taxon>Embryophyta</taxon>
        <taxon>Tracheophyta</taxon>
        <taxon>Spermatophyta</taxon>
        <taxon>Magnoliopsida</taxon>
        <taxon>Liliopsida</taxon>
        <taxon>Poales</taxon>
        <taxon>Poaceae</taxon>
        <taxon>PACMAD clade</taxon>
        <taxon>Panicoideae</taxon>
        <taxon>Andropogonodae</taxon>
        <taxon>Paspaleae</taxon>
        <taxon>Paspalinae</taxon>
        <taxon>Paspalum</taxon>
    </lineage>
</organism>
<sequence length="170" mass="17928">MRATGAARCTAVPARWVRPGVSSSSGRGEGRMNPAPPRRPTPPRAVPPPYRATTADPSHLDADGASPLCLDPVPHVAVPVPPPHIPRTAAALPPPRLPADRRTSVSVPPVGEPSEDIPVEISEASISEAPEGYILEAVPDPTDLNQGKPRVAQSSIQMGRLSQDLTDYRN</sequence>
<feature type="region of interest" description="Disordered" evidence="1">
    <location>
        <begin position="139"/>
        <end position="170"/>
    </location>
</feature>
<feature type="compositionally biased region" description="Pro residues" evidence="1">
    <location>
        <begin position="34"/>
        <end position="50"/>
    </location>
</feature>
<dbReference type="AlphaFoldDB" id="A0AAQ3T8V6"/>